<organism evidence="14 15">
    <name type="scientific">Plutella xylostella</name>
    <name type="common">Diamondback moth</name>
    <name type="synonym">Plutella maculipennis</name>
    <dbReference type="NCBI Taxonomy" id="51655"/>
    <lineage>
        <taxon>Eukaryota</taxon>
        <taxon>Metazoa</taxon>
        <taxon>Ecdysozoa</taxon>
        <taxon>Arthropoda</taxon>
        <taxon>Hexapoda</taxon>
        <taxon>Insecta</taxon>
        <taxon>Pterygota</taxon>
        <taxon>Neoptera</taxon>
        <taxon>Endopterygota</taxon>
        <taxon>Lepidoptera</taxon>
        <taxon>Glossata</taxon>
        <taxon>Ditrysia</taxon>
        <taxon>Yponomeutoidea</taxon>
        <taxon>Plutellidae</taxon>
        <taxon>Plutella</taxon>
    </lineage>
</organism>
<evidence type="ECO:0000256" key="11">
    <source>
        <dbReference type="ARBA" id="ARBA00030126"/>
    </source>
</evidence>
<evidence type="ECO:0000256" key="8">
    <source>
        <dbReference type="ARBA" id="ARBA00022723"/>
    </source>
</evidence>
<keyword evidence="8" id="KW-0479">Metal-binding</keyword>
<accession>A0A8S4DEC4</accession>
<dbReference type="GO" id="GO:0005737">
    <property type="term" value="C:cytoplasm"/>
    <property type="evidence" value="ECO:0007669"/>
    <property type="project" value="UniProtKB-SubCell"/>
</dbReference>
<feature type="domain" description="DDE Tnp4" evidence="13">
    <location>
        <begin position="154"/>
        <end position="239"/>
    </location>
</feature>
<evidence type="ECO:0000256" key="9">
    <source>
        <dbReference type="ARBA" id="ARBA00022801"/>
    </source>
</evidence>
<dbReference type="Pfam" id="PF13359">
    <property type="entry name" value="DDE_Tnp_4"/>
    <property type="match status" value="1"/>
</dbReference>
<dbReference type="EMBL" id="CAJHNJ030000003">
    <property type="protein sequence ID" value="CAG9094395.1"/>
    <property type="molecule type" value="Genomic_DNA"/>
</dbReference>
<sequence>MSDFIDTIEAIELITDRVLWDRPRIFRERTDYFQKYDDLDFFRRFRLTKRSVLFLLTKIESKIEFQEDRNHSIPPINQLLMTLRYYATGNHLLAIGDLGGFSVASCSRIVKRVTEAIVSLRAEFIKFPESEEEQRKVKWDFFKIAKFPNVLGCIDCTHIRIQSPGGDDAEIFRNRKGYMSINVQTISTAQLLVTDVVARWPGSTHDSAIYQNSNRYNKFERGDYGCGYLLGDSGYPLKVNCSNKMN</sequence>
<dbReference type="GO" id="GO:0004518">
    <property type="term" value="F:nuclease activity"/>
    <property type="evidence" value="ECO:0007669"/>
    <property type="project" value="UniProtKB-KW"/>
</dbReference>
<dbReference type="PANTHER" id="PTHR22930">
    <property type="match status" value="1"/>
</dbReference>
<evidence type="ECO:0000256" key="2">
    <source>
        <dbReference type="ARBA" id="ARBA00004123"/>
    </source>
</evidence>
<comment type="function">
    <text evidence="12">Transposase-derived protein that may have nuclease activity. Does not have transposase activity.</text>
</comment>
<dbReference type="Proteomes" id="UP000653454">
    <property type="component" value="Unassembled WGS sequence"/>
</dbReference>
<evidence type="ECO:0000313" key="14">
    <source>
        <dbReference type="EMBL" id="CAG9094395.1"/>
    </source>
</evidence>
<keyword evidence="9" id="KW-0378">Hydrolase</keyword>
<evidence type="ECO:0000256" key="6">
    <source>
        <dbReference type="ARBA" id="ARBA00022490"/>
    </source>
</evidence>
<comment type="subcellular location">
    <subcellularLocation>
        <location evidence="3">Cytoplasm</location>
    </subcellularLocation>
    <subcellularLocation>
        <location evidence="2">Nucleus</location>
    </subcellularLocation>
</comment>
<evidence type="ECO:0000256" key="7">
    <source>
        <dbReference type="ARBA" id="ARBA00022722"/>
    </source>
</evidence>
<keyword evidence="6" id="KW-0963">Cytoplasm</keyword>
<evidence type="ECO:0000313" key="15">
    <source>
        <dbReference type="Proteomes" id="UP000653454"/>
    </source>
</evidence>
<keyword evidence="10" id="KW-0539">Nucleus</keyword>
<proteinExistence type="inferred from homology"/>
<evidence type="ECO:0000256" key="4">
    <source>
        <dbReference type="ARBA" id="ARBA00006958"/>
    </source>
</evidence>
<name>A0A8S4DEC4_PLUXY</name>
<dbReference type="GO" id="GO:0046872">
    <property type="term" value="F:metal ion binding"/>
    <property type="evidence" value="ECO:0007669"/>
    <property type="project" value="UniProtKB-KW"/>
</dbReference>
<dbReference type="InterPro" id="IPR026103">
    <property type="entry name" value="HARBI1_animal"/>
</dbReference>
<keyword evidence="7" id="KW-0540">Nuclease</keyword>
<dbReference type="AlphaFoldDB" id="A0A8S4DEC4"/>
<gene>
    <name evidence="14" type="ORF">PLXY2_LOCUS1445</name>
</gene>
<evidence type="ECO:0000256" key="3">
    <source>
        <dbReference type="ARBA" id="ARBA00004496"/>
    </source>
</evidence>
<dbReference type="InterPro" id="IPR045249">
    <property type="entry name" value="HARBI1-like"/>
</dbReference>
<protein>
    <recommendedName>
        <fullName evidence="5">Putative nuclease HARBI1</fullName>
    </recommendedName>
    <alternativeName>
        <fullName evidence="11">Harbinger transposase-derived nuclease</fullName>
    </alternativeName>
</protein>
<dbReference type="GO" id="GO:0016787">
    <property type="term" value="F:hydrolase activity"/>
    <property type="evidence" value="ECO:0007669"/>
    <property type="project" value="UniProtKB-KW"/>
</dbReference>
<evidence type="ECO:0000259" key="13">
    <source>
        <dbReference type="Pfam" id="PF13359"/>
    </source>
</evidence>
<evidence type="ECO:0000256" key="12">
    <source>
        <dbReference type="ARBA" id="ARBA00045850"/>
    </source>
</evidence>
<evidence type="ECO:0000256" key="5">
    <source>
        <dbReference type="ARBA" id="ARBA00015519"/>
    </source>
</evidence>
<dbReference type="PRINTS" id="PR02086">
    <property type="entry name" value="PUTNUCHARBI1"/>
</dbReference>
<evidence type="ECO:0000256" key="1">
    <source>
        <dbReference type="ARBA" id="ARBA00001968"/>
    </source>
</evidence>
<comment type="similarity">
    <text evidence="4">Belongs to the HARBI1 family.</text>
</comment>
<dbReference type="GO" id="GO:0005634">
    <property type="term" value="C:nucleus"/>
    <property type="evidence" value="ECO:0007669"/>
    <property type="project" value="UniProtKB-SubCell"/>
</dbReference>
<comment type="cofactor">
    <cofactor evidence="1">
        <name>a divalent metal cation</name>
        <dbReference type="ChEBI" id="CHEBI:60240"/>
    </cofactor>
</comment>
<comment type="caution">
    <text evidence="14">The sequence shown here is derived from an EMBL/GenBank/DDBJ whole genome shotgun (WGS) entry which is preliminary data.</text>
</comment>
<dbReference type="PANTHER" id="PTHR22930:SF289">
    <property type="entry name" value="DDE TNP4 DOMAIN-CONTAINING PROTEIN-RELATED"/>
    <property type="match status" value="1"/>
</dbReference>
<keyword evidence="15" id="KW-1185">Reference proteome</keyword>
<evidence type="ECO:0000256" key="10">
    <source>
        <dbReference type="ARBA" id="ARBA00023242"/>
    </source>
</evidence>
<reference evidence="14" key="1">
    <citation type="submission" date="2020-11" db="EMBL/GenBank/DDBJ databases">
        <authorList>
            <person name="Whiteford S."/>
        </authorList>
    </citation>
    <scope>NUCLEOTIDE SEQUENCE</scope>
</reference>
<dbReference type="InterPro" id="IPR027806">
    <property type="entry name" value="HARBI1_dom"/>
</dbReference>